<evidence type="ECO:0000313" key="2">
    <source>
        <dbReference type="EMBL" id="AGB02823.1"/>
    </source>
</evidence>
<proteinExistence type="predicted"/>
<dbReference type="GO" id="GO:0003700">
    <property type="term" value="F:DNA-binding transcription factor activity"/>
    <property type="evidence" value="ECO:0007669"/>
    <property type="project" value="InterPro"/>
</dbReference>
<dbReference type="Pfam" id="PF01022">
    <property type="entry name" value="HTH_5"/>
    <property type="match status" value="1"/>
</dbReference>
<dbReference type="SMART" id="SM00418">
    <property type="entry name" value="HTH_ARSR"/>
    <property type="match status" value="1"/>
</dbReference>
<dbReference type="InterPro" id="IPR036390">
    <property type="entry name" value="WH_DNA-bd_sf"/>
</dbReference>
<sequence>MFKKMNMLETPSFEILTFLGRNYRNAYYVRELARILPLSIGAASGYLRILEEHGLVTSERKGRTLLFRADIAHPLVRESKILATLIELSPLIAAGEGLVTRMILFGSCATGEDTADSDIDLYIETANRPEVSDLISRYGDTISRKISPVLVSPEEAQQLRTRDRPFFERIRTGKLLAGEMP</sequence>
<reference evidence="3" key="1">
    <citation type="submission" date="2011-12" db="EMBL/GenBank/DDBJ databases">
        <title>Complete sequence of Methanoregula formicicum SMSP.</title>
        <authorList>
            <person name="Lucas S."/>
            <person name="Han J."/>
            <person name="Lapidus A."/>
            <person name="Cheng J.-F."/>
            <person name="Goodwin L."/>
            <person name="Pitluck S."/>
            <person name="Peters L."/>
            <person name="Ovchinnikova G."/>
            <person name="Teshima H."/>
            <person name="Detter J.C."/>
            <person name="Han C."/>
            <person name="Tapia R."/>
            <person name="Land M."/>
            <person name="Hauser L."/>
            <person name="Kyrpides N."/>
            <person name="Ivanova N."/>
            <person name="Pagani I."/>
            <person name="Imachi H."/>
            <person name="Tamaki H."/>
            <person name="Sekiguchi Y."/>
            <person name="Kamagata Y."/>
            <person name="Cadillo-Quiroz H."/>
            <person name="Zinder S."/>
            <person name="Liu W.-T."/>
            <person name="Woyke T."/>
        </authorList>
    </citation>
    <scope>NUCLEOTIDE SEQUENCE [LARGE SCALE GENOMIC DNA]</scope>
    <source>
        <strain evidence="3">DSM 22288 / NBRC 105244 / SMSP</strain>
    </source>
</reference>
<gene>
    <name evidence="2" type="ordered locus">Metfor_1800</name>
</gene>
<dbReference type="InParanoid" id="L0HHM5"/>
<organism evidence="2 3">
    <name type="scientific">Methanoregula formicica (strain DSM 22288 / NBRC 105244 / SMSP)</name>
    <dbReference type="NCBI Taxonomy" id="593750"/>
    <lineage>
        <taxon>Archaea</taxon>
        <taxon>Methanobacteriati</taxon>
        <taxon>Methanobacteriota</taxon>
        <taxon>Stenosarchaea group</taxon>
        <taxon>Methanomicrobia</taxon>
        <taxon>Methanomicrobiales</taxon>
        <taxon>Methanoregulaceae</taxon>
        <taxon>Methanoregula</taxon>
    </lineage>
</organism>
<dbReference type="CDD" id="cd05403">
    <property type="entry name" value="NT_KNTase_like"/>
    <property type="match status" value="1"/>
</dbReference>
<dbReference type="Gene3D" id="3.30.460.10">
    <property type="entry name" value="Beta Polymerase, domain 2"/>
    <property type="match status" value="1"/>
</dbReference>
<dbReference type="Gene3D" id="1.10.10.10">
    <property type="entry name" value="Winged helix-like DNA-binding domain superfamily/Winged helix DNA-binding domain"/>
    <property type="match status" value="1"/>
</dbReference>
<accession>L0HHM5</accession>
<feature type="domain" description="HTH arsR-type" evidence="1">
    <location>
        <begin position="1"/>
        <end position="89"/>
    </location>
</feature>
<dbReference type="InterPro" id="IPR001845">
    <property type="entry name" value="HTH_ArsR_DNA-bd_dom"/>
</dbReference>
<name>L0HHM5_METFS</name>
<dbReference type="STRING" id="593750.Metfor_1800"/>
<dbReference type="Pfam" id="PF01909">
    <property type="entry name" value="NTP_transf_2"/>
    <property type="match status" value="1"/>
</dbReference>
<dbReference type="HOGENOM" id="CLU_115704_0_0_2"/>
<evidence type="ECO:0000313" key="3">
    <source>
        <dbReference type="Proteomes" id="UP000010824"/>
    </source>
</evidence>
<keyword evidence="2" id="KW-0808">Transferase</keyword>
<dbReference type="InterPro" id="IPR043519">
    <property type="entry name" value="NT_sf"/>
</dbReference>
<keyword evidence="3" id="KW-1185">Reference proteome</keyword>
<dbReference type="InterPro" id="IPR036388">
    <property type="entry name" value="WH-like_DNA-bd_sf"/>
</dbReference>
<protein>
    <submittedName>
        <fullName evidence="2">Putative nucleotidyltransferase</fullName>
    </submittedName>
</protein>
<dbReference type="InterPro" id="IPR002934">
    <property type="entry name" value="Polymerase_NTP_transf_dom"/>
</dbReference>
<dbReference type="InterPro" id="IPR011991">
    <property type="entry name" value="ArsR-like_HTH"/>
</dbReference>
<dbReference type="GO" id="GO:0016779">
    <property type="term" value="F:nucleotidyltransferase activity"/>
    <property type="evidence" value="ECO:0007669"/>
    <property type="project" value="InterPro"/>
</dbReference>
<dbReference type="EMBL" id="CP003167">
    <property type="protein sequence ID" value="AGB02823.1"/>
    <property type="molecule type" value="Genomic_DNA"/>
</dbReference>
<dbReference type="eggNOG" id="arCOG01208">
    <property type="taxonomic scope" value="Archaea"/>
</dbReference>
<dbReference type="CDD" id="cd00090">
    <property type="entry name" value="HTH_ARSR"/>
    <property type="match status" value="1"/>
</dbReference>
<dbReference type="SUPFAM" id="SSF46785">
    <property type="entry name" value="Winged helix' DNA-binding domain"/>
    <property type="match status" value="1"/>
</dbReference>
<dbReference type="PROSITE" id="PS50987">
    <property type="entry name" value="HTH_ARSR_2"/>
    <property type="match status" value="1"/>
</dbReference>
<dbReference type="SUPFAM" id="SSF81301">
    <property type="entry name" value="Nucleotidyltransferase"/>
    <property type="match status" value="1"/>
</dbReference>
<dbReference type="KEGG" id="mfo:Metfor_1800"/>
<dbReference type="Proteomes" id="UP000010824">
    <property type="component" value="Chromosome"/>
</dbReference>
<evidence type="ECO:0000259" key="1">
    <source>
        <dbReference type="PROSITE" id="PS50987"/>
    </source>
</evidence>
<dbReference type="AlphaFoldDB" id="L0HHM5"/>
<reference evidence="2 3" key="2">
    <citation type="journal article" date="2014" name="Genome Announc.">
        <title>Complete Genome Sequence of Methanoregula formicica SMSPT, a Mesophilic Hydrogenotrophic Methanogen Isolated from a Methanogenic Upflow Anaerobic Sludge Blanket Reactor.</title>
        <authorList>
            <person name="Yamamoto K."/>
            <person name="Tamaki H."/>
            <person name="Cadillo-Quiroz H."/>
            <person name="Imachi H."/>
            <person name="Kyrpides N."/>
            <person name="Woyke T."/>
            <person name="Goodwin L."/>
            <person name="Zinder S.H."/>
            <person name="Kamagata Y."/>
            <person name="Liu W.T."/>
        </authorList>
    </citation>
    <scope>NUCLEOTIDE SEQUENCE [LARGE SCALE GENOMIC DNA]</scope>
    <source>
        <strain evidence="3">DSM 22288 / NBRC 105244 / SMSP</strain>
    </source>
</reference>